<protein>
    <recommendedName>
        <fullName evidence="2">MULE transposase domain-containing protein</fullName>
    </recommendedName>
</protein>
<sequence length="411" mass="46973">AYPDILLLDCTYKTNKYGMPLLDMIGVDACQKSFCIAFAFLSGESEDDYGWALDRLRSLYDHHCSKLPSVVLTDRCIACMNAVATSFPTSQSLLCLWHANKAVLRHCLPAFTTRDVASSRSSQPTDKTEEAWGEFYQFWHLIVSSPNEACFKERVARFEQKYLPDHLHEVGYVMHTWLEPYKEKLVKAWVDQHAHFGNTATSRVEGIHALLKSHLKKSTLDLFEAWRAMKQALLNQLSELRSNQIRQQTRFPIELSGSLYSAVRGWVSHEALRKVEEQRRLIGKRDPPPSPICTGTFKKSNGLPCVHTLKDLQEQAEFSSWIISIHTGICNVRGHHSYSWSLANESNRWLKHLQPPRKARDESLARSRKSKRSRELRQNAPSVANSAIPGHREPVLCVLRNYAGLLAQPRH</sequence>
<dbReference type="PANTHER" id="PTHR31569:SF4">
    <property type="entry name" value="SWIM-TYPE DOMAIN-CONTAINING PROTEIN"/>
    <property type="match status" value="1"/>
</dbReference>
<evidence type="ECO:0000259" key="2">
    <source>
        <dbReference type="Pfam" id="PF10551"/>
    </source>
</evidence>
<dbReference type="EMBL" id="AFQF01006271">
    <property type="protein sequence ID" value="EGU72463.1"/>
    <property type="molecule type" value="Genomic_DNA"/>
</dbReference>
<dbReference type="InterPro" id="IPR052579">
    <property type="entry name" value="Zinc_finger_SWIM"/>
</dbReference>
<feature type="non-terminal residue" evidence="3">
    <location>
        <position position="1"/>
    </location>
</feature>
<dbReference type="InterPro" id="IPR018289">
    <property type="entry name" value="MULE_transposase_dom"/>
</dbReference>
<accession>F9GEE4</accession>
<proteinExistence type="predicted"/>
<dbReference type="Pfam" id="PF10551">
    <property type="entry name" value="MULE"/>
    <property type="match status" value="1"/>
</dbReference>
<gene>
    <name evidence="3" type="ORF">FOXB_17028</name>
</gene>
<reference evidence="3" key="1">
    <citation type="journal article" date="2012" name="Mol. Plant Microbe Interact.">
        <title>A highly conserved effector in Fusarium oxysporum is required for full virulence on Arabidopsis.</title>
        <authorList>
            <person name="Thatcher L.F."/>
            <person name="Gardiner D.M."/>
            <person name="Kazan K."/>
            <person name="Manners J."/>
        </authorList>
    </citation>
    <scope>NUCLEOTIDE SEQUENCE [LARGE SCALE GENOMIC DNA]</scope>
    <source>
        <strain evidence="3">Fo5176</strain>
    </source>
</reference>
<dbReference type="PANTHER" id="PTHR31569">
    <property type="entry name" value="SWIM-TYPE DOMAIN-CONTAINING PROTEIN"/>
    <property type="match status" value="1"/>
</dbReference>
<organism evidence="3">
    <name type="scientific">Fusarium oxysporum (strain Fo5176)</name>
    <name type="common">Fusarium vascular wilt</name>
    <dbReference type="NCBI Taxonomy" id="660025"/>
    <lineage>
        <taxon>Eukaryota</taxon>
        <taxon>Fungi</taxon>
        <taxon>Dikarya</taxon>
        <taxon>Ascomycota</taxon>
        <taxon>Pezizomycotina</taxon>
        <taxon>Sordariomycetes</taxon>
        <taxon>Hypocreomycetidae</taxon>
        <taxon>Hypocreales</taxon>
        <taxon>Nectriaceae</taxon>
        <taxon>Fusarium</taxon>
        <taxon>Fusarium oxysporum species complex</taxon>
    </lineage>
</organism>
<evidence type="ECO:0000256" key="1">
    <source>
        <dbReference type="SAM" id="MobiDB-lite"/>
    </source>
</evidence>
<evidence type="ECO:0000313" key="3">
    <source>
        <dbReference type="EMBL" id="EGU72463.1"/>
    </source>
</evidence>
<name>F9GEE4_FUSOF</name>
<feature type="region of interest" description="Disordered" evidence="1">
    <location>
        <begin position="354"/>
        <end position="387"/>
    </location>
</feature>
<dbReference type="AlphaFoldDB" id="F9GEE4"/>
<comment type="caution">
    <text evidence="3">The sequence shown here is derived from an EMBL/GenBank/DDBJ whole genome shotgun (WGS) entry which is preliminary data.</text>
</comment>
<dbReference type="STRING" id="660025.F9GEE4"/>
<feature type="domain" description="MULE transposase" evidence="2">
    <location>
        <begin position="6"/>
        <end position="101"/>
    </location>
</feature>